<accession>A0ABT5MFY0</accession>
<reference evidence="8 9" key="1">
    <citation type="submission" date="2023-02" db="EMBL/GenBank/DDBJ databases">
        <title>Bacterial whole genome sequence for Curvibacter sp. HBC28.</title>
        <authorList>
            <person name="Le V."/>
            <person name="Ko S.-R."/>
            <person name="Ahn C.-Y."/>
            <person name="Oh H.-M."/>
        </authorList>
    </citation>
    <scope>NUCLEOTIDE SEQUENCE [LARGE SCALE GENOMIC DNA]</scope>
    <source>
        <strain evidence="8 9">HBC28</strain>
    </source>
</reference>
<evidence type="ECO:0000313" key="9">
    <source>
        <dbReference type="Proteomes" id="UP001528672"/>
    </source>
</evidence>
<comment type="subcellular location">
    <subcellularLocation>
        <location evidence="1">Cell envelope</location>
    </subcellularLocation>
</comment>
<evidence type="ECO:0000259" key="6">
    <source>
        <dbReference type="Pfam" id="PF25944"/>
    </source>
</evidence>
<dbReference type="PANTHER" id="PTHR30158">
    <property type="entry name" value="ACRA/E-RELATED COMPONENT OF DRUG EFFLUX TRANSPORTER"/>
    <property type="match status" value="1"/>
</dbReference>
<dbReference type="Gene3D" id="2.40.420.20">
    <property type="match status" value="1"/>
</dbReference>
<proteinExistence type="inferred from homology"/>
<dbReference type="SUPFAM" id="SSF111369">
    <property type="entry name" value="HlyD-like secretion proteins"/>
    <property type="match status" value="1"/>
</dbReference>
<feature type="domain" description="Multidrug resistance protein MdtA-like alpha-helical hairpin" evidence="4">
    <location>
        <begin position="136"/>
        <end position="205"/>
    </location>
</feature>
<dbReference type="Pfam" id="PF25967">
    <property type="entry name" value="RND-MFP_C"/>
    <property type="match status" value="1"/>
</dbReference>
<feature type="region of interest" description="Disordered" evidence="3">
    <location>
        <begin position="404"/>
        <end position="430"/>
    </location>
</feature>
<gene>
    <name evidence="8" type="ORF">PSQ39_12695</name>
</gene>
<evidence type="ECO:0000259" key="4">
    <source>
        <dbReference type="Pfam" id="PF25876"/>
    </source>
</evidence>
<dbReference type="InterPro" id="IPR058624">
    <property type="entry name" value="MdtA-like_HH"/>
</dbReference>
<feature type="compositionally biased region" description="Low complexity" evidence="3">
    <location>
        <begin position="417"/>
        <end position="430"/>
    </location>
</feature>
<evidence type="ECO:0000256" key="2">
    <source>
        <dbReference type="ARBA" id="ARBA00009477"/>
    </source>
</evidence>
<dbReference type="Pfam" id="PF25944">
    <property type="entry name" value="Beta-barrel_RND"/>
    <property type="match status" value="1"/>
</dbReference>
<dbReference type="PANTHER" id="PTHR30158:SF10">
    <property type="entry name" value="CATION EFFLUX PUMP"/>
    <property type="match status" value="1"/>
</dbReference>
<sequence>MNSNPTPDTSASAGSPSPTDAATPPAARSRRPLWLSAVALAVLATTGAAFLGSPSSHADAPAAQAPAATPVSVATVAEQPISLWDEFSGRLEAVQRVDLRPRVAGAVQSVHFREGALVQAGDLLFSLDPAPFAAEVDRAQAQVAAAQARLAYSQSELERASRLWEERAIAQREYDERQNAQREADANLRAAQAALQSARLNLGYAQVRAPVSGRIGRIEVTAGNLVAAGAGAPVLTSLVSVNPIYASFDADEQVIAQALQGLGRGAAARARIERIPVQMGTAEGGNTPYQGHLQLVDNQVDAKSGTVRVRAVFDNPDGQLMPGQFARLRMGQAQTRQALLINERAVGTDQNKKFVLVVGEDQTAQYREVSLGAPVAGLRVVKSGLKAGERVVINGLQHIRPGARVTPQSVPMSGDSAAAEQPAAAKAPAA</sequence>
<dbReference type="Gene3D" id="2.40.30.170">
    <property type="match status" value="1"/>
</dbReference>
<feature type="region of interest" description="Disordered" evidence="3">
    <location>
        <begin position="1"/>
        <end position="28"/>
    </location>
</feature>
<protein>
    <submittedName>
        <fullName evidence="8">Efflux RND transporter periplasmic adaptor subunit</fullName>
    </submittedName>
</protein>
<dbReference type="Pfam" id="PF25876">
    <property type="entry name" value="HH_MFP_RND"/>
    <property type="match status" value="1"/>
</dbReference>
<evidence type="ECO:0000313" key="8">
    <source>
        <dbReference type="EMBL" id="MDD0815486.1"/>
    </source>
</evidence>
<dbReference type="Gene3D" id="2.40.50.100">
    <property type="match status" value="1"/>
</dbReference>
<dbReference type="RefSeq" id="WP_273927179.1">
    <property type="nucleotide sequence ID" value="NZ_JAQSIO010000004.1"/>
</dbReference>
<evidence type="ECO:0000256" key="1">
    <source>
        <dbReference type="ARBA" id="ARBA00004196"/>
    </source>
</evidence>
<organism evidence="8 9">
    <name type="scientific">Curvibacter microcysteis</name>
    <dbReference type="NCBI Taxonomy" id="3026419"/>
    <lineage>
        <taxon>Bacteria</taxon>
        <taxon>Pseudomonadati</taxon>
        <taxon>Pseudomonadota</taxon>
        <taxon>Betaproteobacteria</taxon>
        <taxon>Burkholderiales</taxon>
        <taxon>Comamonadaceae</taxon>
        <taxon>Curvibacter</taxon>
    </lineage>
</organism>
<comment type="caution">
    <text evidence="8">The sequence shown here is derived from an EMBL/GenBank/DDBJ whole genome shotgun (WGS) entry which is preliminary data.</text>
</comment>
<evidence type="ECO:0000259" key="7">
    <source>
        <dbReference type="Pfam" id="PF25967"/>
    </source>
</evidence>
<dbReference type="InterPro" id="IPR006143">
    <property type="entry name" value="RND_pump_MFP"/>
</dbReference>
<evidence type="ECO:0000256" key="3">
    <source>
        <dbReference type="SAM" id="MobiDB-lite"/>
    </source>
</evidence>
<dbReference type="InterPro" id="IPR058627">
    <property type="entry name" value="MdtA-like_C"/>
</dbReference>
<feature type="domain" description="Multidrug resistance protein MdtA-like beta-barrel" evidence="6">
    <location>
        <begin position="243"/>
        <end position="331"/>
    </location>
</feature>
<feature type="compositionally biased region" description="Low complexity" evidence="3">
    <location>
        <begin position="1"/>
        <end position="27"/>
    </location>
</feature>
<dbReference type="InterPro" id="IPR058625">
    <property type="entry name" value="MdtA-like_BSH"/>
</dbReference>
<dbReference type="Proteomes" id="UP001528672">
    <property type="component" value="Unassembled WGS sequence"/>
</dbReference>
<dbReference type="EMBL" id="JAQSIO010000004">
    <property type="protein sequence ID" value="MDD0815486.1"/>
    <property type="molecule type" value="Genomic_DNA"/>
</dbReference>
<dbReference type="Pfam" id="PF25917">
    <property type="entry name" value="BSH_RND"/>
    <property type="match status" value="1"/>
</dbReference>
<dbReference type="InterPro" id="IPR058626">
    <property type="entry name" value="MdtA-like_b-barrel"/>
</dbReference>
<feature type="domain" description="Multidrug resistance protein MdtA-like barrel-sandwich hybrid" evidence="5">
    <location>
        <begin position="96"/>
        <end position="236"/>
    </location>
</feature>
<dbReference type="NCBIfam" id="TIGR01730">
    <property type="entry name" value="RND_mfp"/>
    <property type="match status" value="1"/>
</dbReference>
<feature type="domain" description="Multidrug resistance protein MdtA-like C-terminal permuted SH3" evidence="7">
    <location>
        <begin position="337"/>
        <end position="397"/>
    </location>
</feature>
<keyword evidence="9" id="KW-1185">Reference proteome</keyword>
<name>A0ABT5MFY0_9BURK</name>
<comment type="similarity">
    <text evidence="2">Belongs to the membrane fusion protein (MFP) (TC 8.A.1) family.</text>
</comment>
<evidence type="ECO:0000259" key="5">
    <source>
        <dbReference type="Pfam" id="PF25917"/>
    </source>
</evidence>
<dbReference type="Gene3D" id="1.10.287.470">
    <property type="entry name" value="Helix hairpin bin"/>
    <property type="match status" value="1"/>
</dbReference>